<name>A0A8S9RET0_BRACR</name>
<evidence type="ECO:0000313" key="1">
    <source>
        <dbReference type="EMBL" id="KAF3571205.1"/>
    </source>
</evidence>
<dbReference type="Proteomes" id="UP000712600">
    <property type="component" value="Unassembled WGS sequence"/>
</dbReference>
<dbReference type="AlphaFoldDB" id="A0A8S9RET0"/>
<gene>
    <name evidence="1" type="ORF">F2Q69_00060251</name>
</gene>
<reference evidence="1" key="1">
    <citation type="submission" date="2019-12" db="EMBL/GenBank/DDBJ databases">
        <title>Genome sequencing and annotation of Brassica cretica.</title>
        <authorList>
            <person name="Studholme D.J."/>
            <person name="Sarris P."/>
        </authorList>
    </citation>
    <scope>NUCLEOTIDE SEQUENCE</scope>
    <source>
        <strain evidence="1">PFS-109/04</strain>
        <tissue evidence="1">Leaf</tissue>
    </source>
</reference>
<organism evidence="1 2">
    <name type="scientific">Brassica cretica</name>
    <name type="common">Mustard</name>
    <dbReference type="NCBI Taxonomy" id="69181"/>
    <lineage>
        <taxon>Eukaryota</taxon>
        <taxon>Viridiplantae</taxon>
        <taxon>Streptophyta</taxon>
        <taxon>Embryophyta</taxon>
        <taxon>Tracheophyta</taxon>
        <taxon>Spermatophyta</taxon>
        <taxon>Magnoliopsida</taxon>
        <taxon>eudicotyledons</taxon>
        <taxon>Gunneridae</taxon>
        <taxon>Pentapetalae</taxon>
        <taxon>rosids</taxon>
        <taxon>malvids</taxon>
        <taxon>Brassicales</taxon>
        <taxon>Brassicaceae</taxon>
        <taxon>Brassiceae</taxon>
        <taxon>Brassica</taxon>
    </lineage>
</organism>
<comment type="caution">
    <text evidence="1">The sequence shown here is derived from an EMBL/GenBank/DDBJ whole genome shotgun (WGS) entry which is preliminary data.</text>
</comment>
<accession>A0A8S9RET0</accession>
<evidence type="ECO:0000313" key="2">
    <source>
        <dbReference type="Proteomes" id="UP000712600"/>
    </source>
</evidence>
<dbReference type="EMBL" id="QGKX02000095">
    <property type="protein sequence ID" value="KAF3571205.1"/>
    <property type="molecule type" value="Genomic_DNA"/>
</dbReference>
<proteinExistence type="predicted"/>
<sequence length="92" mass="10329">MASGFSGDGGGMEFYGGAGRSILGDTGTVIKSDNKFFNRRIRTGFPDSRNIPRLNRRLVIWWKQITGKRTPADYQANLQQHLFHNQAAINTE</sequence>
<protein>
    <submittedName>
        <fullName evidence="1">Uncharacterized protein</fullName>
    </submittedName>
</protein>